<dbReference type="GeneID" id="19463586"/>
<dbReference type="Proteomes" id="UP000016922">
    <property type="component" value="Unassembled WGS sequence"/>
</dbReference>
<dbReference type="PANTHER" id="PTHR21221">
    <property type="entry name" value="UREIDOGLYCOLATE HYDROLASE"/>
    <property type="match status" value="1"/>
</dbReference>
<dbReference type="OrthoDB" id="10266039at2759"/>
<evidence type="ECO:0000256" key="1">
    <source>
        <dbReference type="ARBA" id="ARBA00011738"/>
    </source>
</evidence>
<evidence type="ECO:0000256" key="2">
    <source>
        <dbReference type="ARBA" id="ARBA00022631"/>
    </source>
</evidence>
<dbReference type="GO" id="GO:0000256">
    <property type="term" value="P:allantoin catabolic process"/>
    <property type="evidence" value="ECO:0007669"/>
    <property type="project" value="InterPro"/>
</dbReference>
<reference evidence="5 6" key="1">
    <citation type="journal article" date="2013" name="BMC Genomics">
        <title>Genomics-driven discovery of the pneumocandin biosynthetic gene cluster in the fungus Glarea lozoyensis.</title>
        <authorList>
            <person name="Chen L."/>
            <person name="Yue Q."/>
            <person name="Zhang X."/>
            <person name="Xiang M."/>
            <person name="Wang C."/>
            <person name="Li S."/>
            <person name="Che Y."/>
            <person name="Ortiz-Lopez F.J."/>
            <person name="Bills G.F."/>
            <person name="Liu X."/>
            <person name="An Z."/>
        </authorList>
    </citation>
    <scope>NUCLEOTIDE SEQUENCE [LARGE SCALE GENOMIC DNA]</scope>
    <source>
        <strain evidence="6">ATCC 20868 / MF5171</strain>
    </source>
</reference>
<dbReference type="PANTHER" id="PTHR21221:SF1">
    <property type="entry name" value="UREIDOGLYCOLATE LYASE"/>
    <property type="match status" value="1"/>
</dbReference>
<evidence type="ECO:0000313" key="6">
    <source>
        <dbReference type="Proteomes" id="UP000016922"/>
    </source>
</evidence>
<dbReference type="OMA" id="DCQEVAF"/>
<dbReference type="GO" id="GO:0050385">
    <property type="term" value="F:ureidoglycolate lyase activity"/>
    <property type="evidence" value="ECO:0007669"/>
    <property type="project" value="UniProtKB-EC"/>
</dbReference>
<comment type="subunit">
    <text evidence="1">Homodimer.</text>
</comment>
<dbReference type="CDD" id="cd20298">
    <property type="entry name" value="cupin_UAH"/>
    <property type="match status" value="1"/>
</dbReference>
<dbReference type="InterPro" id="IPR007247">
    <property type="entry name" value="Ureidogly_lyase"/>
</dbReference>
<proteinExistence type="predicted"/>
<evidence type="ECO:0000256" key="3">
    <source>
        <dbReference type="ARBA" id="ARBA00023239"/>
    </source>
</evidence>
<dbReference type="FunFam" id="2.60.120.480:FF:000002">
    <property type="entry name" value="Probable ureidoglycolate hydrolase"/>
    <property type="match status" value="1"/>
</dbReference>
<keyword evidence="6" id="KW-1185">Reference proteome</keyword>
<dbReference type="AlphaFoldDB" id="S3CPX7"/>
<dbReference type="RefSeq" id="XP_008085099.1">
    <property type="nucleotide sequence ID" value="XM_008086908.1"/>
</dbReference>
<comment type="catalytic activity">
    <reaction evidence="4">
        <text>(S)-ureidoglycolate = urea + glyoxylate</text>
        <dbReference type="Rhea" id="RHEA:11304"/>
        <dbReference type="ChEBI" id="CHEBI:16199"/>
        <dbReference type="ChEBI" id="CHEBI:36655"/>
        <dbReference type="ChEBI" id="CHEBI:57296"/>
        <dbReference type="EC" id="4.3.2.3"/>
    </reaction>
</comment>
<dbReference type="EMBL" id="KE145369">
    <property type="protein sequence ID" value="EPE27740.1"/>
    <property type="molecule type" value="Genomic_DNA"/>
</dbReference>
<dbReference type="InterPro" id="IPR024060">
    <property type="entry name" value="Ureidoglycolate_lyase_dom_sf"/>
</dbReference>
<dbReference type="HOGENOM" id="CLU_070848_0_0_1"/>
<evidence type="ECO:0000256" key="4">
    <source>
        <dbReference type="ARBA" id="ARBA00047684"/>
    </source>
</evidence>
<dbReference type="Gene3D" id="2.60.120.480">
    <property type="entry name" value="Ureidoglycolate hydrolase"/>
    <property type="match status" value="1"/>
</dbReference>
<dbReference type="GO" id="GO:0006144">
    <property type="term" value="P:purine nucleobase metabolic process"/>
    <property type="evidence" value="ECO:0007669"/>
    <property type="project" value="UniProtKB-KW"/>
</dbReference>
<keyword evidence="3" id="KW-0456">Lyase</keyword>
<dbReference type="KEGG" id="glz:GLAREA_04531"/>
<protein>
    <submittedName>
        <fullName evidence="5">RmlC-like cupin</fullName>
    </submittedName>
</protein>
<name>S3CPX7_GLAL2</name>
<gene>
    <name evidence="5" type="ORF">GLAREA_04531</name>
</gene>
<organism evidence="5 6">
    <name type="scientific">Glarea lozoyensis (strain ATCC 20868 / MF5171)</name>
    <dbReference type="NCBI Taxonomy" id="1116229"/>
    <lineage>
        <taxon>Eukaryota</taxon>
        <taxon>Fungi</taxon>
        <taxon>Dikarya</taxon>
        <taxon>Ascomycota</taxon>
        <taxon>Pezizomycotina</taxon>
        <taxon>Leotiomycetes</taxon>
        <taxon>Helotiales</taxon>
        <taxon>Helotiaceae</taxon>
        <taxon>Glarea</taxon>
    </lineage>
</organism>
<dbReference type="InterPro" id="IPR047233">
    <property type="entry name" value="UAH_cupin"/>
</dbReference>
<dbReference type="Pfam" id="PF04115">
    <property type="entry name" value="Ureidogly_lyase"/>
    <property type="match status" value="1"/>
</dbReference>
<evidence type="ECO:0000313" key="5">
    <source>
        <dbReference type="EMBL" id="EPE27740.1"/>
    </source>
</evidence>
<dbReference type="InterPro" id="IPR011051">
    <property type="entry name" value="RmlC_Cupin_sf"/>
</dbReference>
<sequence>MAVKINLPQRSSIVGVEDICQNLFSPFGTVVENPSPSLVPSAQIKKLPPNSVQANQGSALKYLDVTLMRDYYGSAPSKQKANAVMNMFVCAPRKLLPAEHGTIEGFFPVEILERHPYTTQTFIPLGLSKLEAKQARYLVIVAPSLGPSSLDKNLPVPTEAAFGDRLPGRGLPDLTKLKAFLATGAQAVTYGAGTWHAPMVVIGDNAIDFVVVQFANGVGVEDCQEAELKTEGASLLIAVPNMTGKASSKL</sequence>
<dbReference type="STRING" id="1116229.S3CPX7"/>
<dbReference type="eggNOG" id="ENOG502S1JQ">
    <property type="taxonomic scope" value="Eukaryota"/>
</dbReference>
<accession>S3CPX7</accession>
<dbReference type="SUPFAM" id="SSF51182">
    <property type="entry name" value="RmlC-like cupins"/>
    <property type="match status" value="1"/>
</dbReference>
<dbReference type="GO" id="GO:0004848">
    <property type="term" value="F:ureidoglycolate hydrolase activity"/>
    <property type="evidence" value="ECO:0007669"/>
    <property type="project" value="InterPro"/>
</dbReference>
<keyword evidence="2" id="KW-0659">Purine metabolism</keyword>